<dbReference type="InterPro" id="IPR050144">
    <property type="entry name" value="AAE_transporter"/>
</dbReference>
<name>A0A4Y8WMT1_9PORP</name>
<dbReference type="RefSeq" id="WP_134849719.1">
    <property type="nucleotide sequence ID" value="NZ_CP197400.1"/>
</dbReference>
<keyword evidence="5" id="KW-0812">Transmembrane</keyword>
<dbReference type="OrthoDB" id="9155749at2"/>
<dbReference type="InterPro" id="IPR036721">
    <property type="entry name" value="RCK_C_sf"/>
</dbReference>
<evidence type="ECO:0000256" key="5">
    <source>
        <dbReference type="ARBA" id="ARBA00022692"/>
    </source>
</evidence>
<dbReference type="Pfam" id="PF02080">
    <property type="entry name" value="TrkA_C"/>
    <property type="match status" value="2"/>
</dbReference>
<comment type="similarity">
    <text evidence="2">Belongs to the AAE transporter (TC 2.A.81) family.</text>
</comment>
<dbReference type="PROSITE" id="PS51202">
    <property type="entry name" value="RCK_C"/>
    <property type="match status" value="2"/>
</dbReference>
<protein>
    <submittedName>
        <fullName evidence="9">Putative transporter</fullName>
    </submittedName>
</protein>
<comment type="subcellular location">
    <subcellularLocation>
        <location evidence="1">Cell membrane</location>
        <topology evidence="1">Multi-pass membrane protein</topology>
    </subcellularLocation>
</comment>
<dbReference type="InterPro" id="IPR006037">
    <property type="entry name" value="RCK_C"/>
</dbReference>
<evidence type="ECO:0000259" key="8">
    <source>
        <dbReference type="PROSITE" id="PS51202"/>
    </source>
</evidence>
<dbReference type="Pfam" id="PF06826">
    <property type="entry name" value="Asp-Al_Ex"/>
    <property type="match status" value="2"/>
</dbReference>
<evidence type="ECO:0000256" key="3">
    <source>
        <dbReference type="ARBA" id="ARBA00022448"/>
    </source>
</evidence>
<feature type="domain" description="RCK C-terminal" evidence="8">
    <location>
        <begin position="286"/>
        <end position="370"/>
    </location>
</feature>
<dbReference type="STRING" id="1122973.GCA_000379925_00520"/>
<dbReference type="EMBL" id="SPNC01000124">
    <property type="protein sequence ID" value="TFH94426.1"/>
    <property type="molecule type" value="Genomic_DNA"/>
</dbReference>
<proteinExistence type="inferred from homology"/>
<reference evidence="9 10" key="1">
    <citation type="submission" date="2019-03" db="EMBL/GenBank/DDBJ databases">
        <title>Porphyromonas levii Isolated from the Uterus of Dairy Cows.</title>
        <authorList>
            <person name="Francis A.M."/>
        </authorList>
    </citation>
    <scope>NUCLEOTIDE SEQUENCE [LARGE SCALE GENOMIC DNA]</scope>
    <source>
        <strain evidence="9 10">AF5678</strain>
    </source>
</reference>
<dbReference type="InterPro" id="IPR006512">
    <property type="entry name" value="YidE_YbjL"/>
</dbReference>
<dbReference type="NCBIfam" id="TIGR01625">
    <property type="entry name" value="YidE_YbjL_dupl"/>
    <property type="match status" value="2"/>
</dbReference>
<sequence length="559" mass="60486">MIDALKTFWVAQTLPQTLVIIFITCGIGLFLGKLKLGKFSLAGAGVFFFGIFMAHFGVQVDPVMLQFCQNFGLVVFVYTLGIQVGPSFVASLRKTGLALNAWSMALALLGLFCTIVLALAGVDSVSNLMGVLSGAVTNTPALAAAQQGVEQLHGHSPALQSELNNMALATAITYPLGVVGVIVVLELLKVFFPKKSKAKEPELNTTRHHVGDFVVENKGIIGHSLREIQENFHVDFLISRMRRGEDVFQPDADTVLQLNDLMSVVYNEDDKFAITTLFGSPHEKVHHDDNWEKGNTNLVQKRLLVTRSEYNGATLASLKLRNEYRVNVTRVNRAEIDLVPGPKLRLQLGDRVTVVGEEEGVERLAQDLGNQLKPLDTPYLISIFVGMSLGVLIGILPIVIPGLGTPIKLGLAGGPIIIGILFGAYGPRLHMTTYITQSANLMMRTFGITLYLGCLGLASGAKFVSTLTQGGGLMWLWLGVLLTIVPTLIIGILAMKFSRLSYGTISGLLCGSMANPIALEYINDQIEEDTATVGYASVYPLGMFARVVLAQITITILLS</sequence>
<evidence type="ECO:0000256" key="7">
    <source>
        <dbReference type="ARBA" id="ARBA00023136"/>
    </source>
</evidence>
<keyword evidence="6" id="KW-1133">Transmembrane helix</keyword>
<keyword evidence="4" id="KW-1003">Cell membrane</keyword>
<dbReference type="GO" id="GO:0008324">
    <property type="term" value="F:monoatomic cation transmembrane transporter activity"/>
    <property type="evidence" value="ECO:0007669"/>
    <property type="project" value="InterPro"/>
</dbReference>
<evidence type="ECO:0000313" key="10">
    <source>
        <dbReference type="Proteomes" id="UP000297225"/>
    </source>
</evidence>
<accession>A0A4Y8WMT1</accession>
<feature type="domain" description="RCK C-terminal" evidence="8">
    <location>
        <begin position="198"/>
        <end position="280"/>
    </location>
</feature>
<dbReference type="Gene3D" id="3.30.70.1450">
    <property type="entry name" value="Regulator of K+ conductance, C-terminal domain"/>
    <property type="match status" value="2"/>
</dbReference>
<evidence type="ECO:0000256" key="4">
    <source>
        <dbReference type="ARBA" id="ARBA00022475"/>
    </source>
</evidence>
<dbReference type="PANTHER" id="PTHR30445:SF3">
    <property type="entry name" value="TRANSPORT PROTEIN YIDE-RELATED"/>
    <property type="match status" value="1"/>
</dbReference>
<keyword evidence="3" id="KW-0813">Transport</keyword>
<comment type="caution">
    <text evidence="9">The sequence shown here is derived from an EMBL/GenBank/DDBJ whole genome shotgun (WGS) entry which is preliminary data.</text>
</comment>
<evidence type="ECO:0000256" key="2">
    <source>
        <dbReference type="ARBA" id="ARBA00009854"/>
    </source>
</evidence>
<dbReference type="AlphaFoldDB" id="A0A4Y8WMT1"/>
<evidence type="ECO:0000256" key="1">
    <source>
        <dbReference type="ARBA" id="ARBA00004651"/>
    </source>
</evidence>
<dbReference type="SUPFAM" id="SSF116726">
    <property type="entry name" value="TrkA C-terminal domain-like"/>
    <property type="match status" value="2"/>
</dbReference>
<evidence type="ECO:0000256" key="6">
    <source>
        <dbReference type="ARBA" id="ARBA00022989"/>
    </source>
</evidence>
<gene>
    <name evidence="9" type="ORF">E4P47_07535</name>
</gene>
<evidence type="ECO:0000313" key="9">
    <source>
        <dbReference type="EMBL" id="TFH94426.1"/>
    </source>
</evidence>
<dbReference type="GO" id="GO:0005886">
    <property type="term" value="C:plasma membrane"/>
    <property type="evidence" value="ECO:0007669"/>
    <property type="project" value="UniProtKB-SubCell"/>
</dbReference>
<dbReference type="Proteomes" id="UP000297225">
    <property type="component" value="Unassembled WGS sequence"/>
</dbReference>
<dbReference type="NCBIfam" id="NF003007">
    <property type="entry name" value="PRK03818.1"/>
    <property type="match status" value="1"/>
</dbReference>
<keyword evidence="10" id="KW-1185">Reference proteome</keyword>
<dbReference type="PANTHER" id="PTHR30445">
    <property type="entry name" value="K(+)_H(+) ANTIPORTER SUBUNIT KHTT"/>
    <property type="match status" value="1"/>
</dbReference>
<dbReference type="GO" id="GO:0006813">
    <property type="term" value="P:potassium ion transport"/>
    <property type="evidence" value="ECO:0007669"/>
    <property type="project" value="InterPro"/>
</dbReference>
<organism evidence="9 10">
    <name type="scientific">Porphyromonas levii</name>
    <dbReference type="NCBI Taxonomy" id="28114"/>
    <lineage>
        <taxon>Bacteria</taxon>
        <taxon>Pseudomonadati</taxon>
        <taxon>Bacteroidota</taxon>
        <taxon>Bacteroidia</taxon>
        <taxon>Bacteroidales</taxon>
        <taxon>Porphyromonadaceae</taxon>
        <taxon>Porphyromonas</taxon>
    </lineage>
</organism>
<keyword evidence="7" id="KW-0472">Membrane</keyword>